<dbReference type="AlphaFoldDB" id="A3LN52"/>
<keyword evidence="1" id="KW-0812">Transmembrane</keyword>
<accession>A3LN52</accession>
<organism evidence="2 3">
    <name type="scientific">Scheffersomyces stipitis (strain ATCC 58785 / CBS 6054 / NBRC 10063 / NRRL Y-11545)</name>
    <name type="common">Yeast</name>
    <name type="synonym">Pichia stipitis</name>
    <dbReference type="NCBI Taxonomy" id="322104"/>
    <lineage>
        <taxon>Eukaryota</taxon>
        <taxon>Fungi</taxon>
        <taxon>Dikarya</taxon>
        <taxon>Ascomycota</taxon>
        <taxon>Saccharomycotina</taxon>
        <taxon>Pichiomycetes</taxon>
        <taxon>Debaryomycetaceae</taxon>
        <taxon>Scheffersomyces</taxon>
    </lineage>
</organism>
<proteinExistence type="predicted"/>
<dbReference type="Proteomes" id="UP000002258">
    <property type="component" value="Chromosome 2"/>
</dbReference>
<name>A3LN52_PICST</name>
<dbReference type="HOGENOM" id="CLU_787803_0_0_1"/>
<dbReference type="KEGG" id="pic:PICST_29467"/>
<keyword evidence="1" id="KW-1133">Transmembrane helix</keyword>
<evidence type="ECO:0000313" key="3">
    <source>
        <dbReference type="Proteomes" id="UP000002258"/>
    </source>
</evidence>
<keyword evidence="3" id="KW-1185">Reference proteome</keyword>
<reference evidence="2 3" key="1">
    <citation type="journal article" date="2007" name="Nat. Biotechnol.">
        <title>Genome sequence of the lignocellulose-bioconverting and xylose-fermenting yeast Pichia stipitis.</title>
        <authorList>
            <person name="Jeffries T.W."/>
            <person name="Grigoriev I.V."/>
            <person name="Grimwood J."/>
            <person name="Laplaza J.M."/>
            <person name="Aerts A."/>
            <person name="Salamov A."/>
            <person name="Schmutz J."/>
            <person name="Lindquist E."/>
            <person name="Dehal P."/>
            <person name="Shapiro H."/>
            <person name="Jin Y.S."/>
            <person name="Passoth V."/>
            <person name="Richardson P.M."/>
        </authorList>
    </citation>
    <scope>NUCLEOTIDE SEQUENCE [LARGE SCALE GENOMIC DNA]</scope>
    <source>
        <strain evidence="3">ATCC 58785 / CBS 6054 / NBRC 10063 / NRRL Y-11545</strain>
    </source>
</reference>
<dbReference type="InParanoid" id="A3LN52"/>
<gene>
    <name evidence="2" type="ORF">PICST_29467</name>
</gene>
<protein>
    <submittedName>
        <fullName evidence="2">Uncharacterized protein</fullName>
    </submittedName>
</protein>
<dbReference type="EMBL" id="CP000496">
    <property type="protein sequence ID" value="ABN64801.2"/>
    <property type="molecule type" value="Genomic_DNA"/>
</dbReference>
<feature type="transmembrane region" description="Helical" evidence="1">
    <location>
        <begin position="108"/>
        <end position="130"/>
    </location>
</feature>
<evidence type="ECO:0000256" key="1">
    <source>
        <dbReference type="SAM" id="Phobius"/>
    </source>
</evidence>
<feature type="transmembrane region" description="Helical" evidence="1">
    <location>
        <begin position="150"/>
        <end position="173"/>
    </location>
</feature>
<keyword evidence="1" id="KW-0472">Membrane</keyword>
<feature type="transmembrane region" description="Helical" evidence="1">
    <location>
        <begin position="225"/>
        <end position="243"/>
    </location>
</feature>
<feature type="transmembrane region" description="Helical" evidence="1">
    <location>
        <begin position="69"/>
        <end position="87"/>
    </location>
</feature>
<dbReference type="RefSeq" id="XP_001382830.2">
    <property type="nucleotide sequence ID" value="XM_001382793.1"/>
</dbReference>
<evidence type="ECO:0000313" key="2">
    <source>
        <dbReference type="EMBL" id="ABN64801.2"/>
    </source>
</evidence>
<feature type="transmembrane region" description="Helical" evidence="1">
    <location>
        <begin position="290"/>
        <end position="313"/>
    </location>
</feature>
<dbReference type="GeneID" id="4837100"/>
<sequence length="352" mass="38723">MSLALLTLNLVFLIIYTADIAVTVYQWRAALHGIRPADSEIALPKLDRKKHEERIEIARKAYKSKYLDVITASAAVAVLSIAIWLVYEKIYKHGKSIALKDYDATATCILAVSLNAVSNVMSSVFEFWLANDELNLATQGKPYPTRKTSFLSYRSFYIACAALLLIIWSYGLLDSSLFTSGVSILVPLSTSSDKSQTVKHDDISSPSIKAESESRESSFKLKLKILIVLYGFFIACVYLSVFFSSRTCSSNDKAVYEVSTLTGQHSEATDMSKILDVALQWATSKPFKNAVGTVFFASMVFGIAFGPIGPALIHYIGESWAFRVAGLCGSASVGLSISDATHLWRWYNDCSG</sequence>